<organism evidence="5 6">
    <name type="scientific">Ambispora leptoticha</name>
    <dbReference type="NCBI Taxonomy" id="144679"/>
    <lineage>
        <taxon>Eukaryota</taxon>
        <taxon>Fungi</taxon>
        <taxon>Fungi incertae sedis</taxon>
        <taxon>Mucoromycota</taxon>
        <taxon>Glomeromycotina</taxon>
        <taxon>Glomeromycetes</taxon>
        <taxon>Archaeosporales</taxon>
        <taxon>Ambisporaceae</taxon>
        <taxon>Ambispora</taxon>
    </lineage>
</organism>
<dbReference type="GO" id="GO:0004842">
    <property type="term" value="F:ubiquitin-protein transferase activity"/>
    <property type="evidence" value="ECO:0007669"/>
    <property type="project" value="TreeGrafter"/>
</dbReference>
<accession>A0A9N8YK98</accession>
<feature type="compositionally biased region" description="Polar residues" evidence="4">
    <location>
        <begin position="307"/>
        <end position="316"/>
    </location>
</feature>
<evidence type="ECO:0000313" key="6">
    <source>
        <dbReference type="Proteomes" id="UP000789508"/>
    </source>
</evidence>
<evidence type="ECO:0000313" key="5">
    <source>
        <dbReference type="EMBL" id="CAG8438172.1"/>
    </source>
</evidence>
<keyword evidence="6" id="KW-1185">Reference proteome</keyword>
<dbReference type="OrthoDB" id="194358at2759"/>
<dbReference type="Pfam" id="PF12796">
    <property type="entry name" value="Ank_2"/>
    <property type="match status" value="2"/>
</dbReference>
<feature type="region of interest" description="Disordered" evidence="4">
    <location>
        <begin position="563"/>
        <end position="658"/>
    </location>
</feature>
<feature type="repeat" description="ANK" evidence="3">
    <location>
        <begin position="194"/>
        <end position="226"/>
    </location>
</feature>
<feature type="repeat" description="ANK" evidence="3">
    <location>
        <begin position="161"/>
        <end position="193"/>
    </location>
</feature>
<feature type="compositionally biased region" description="Polar residues" evidence="4">
    <location>
        <begin position="334"/>
        <end position="343"/>
    </location>
</feature>
<keyword evidence="1" id="KW-0677">Repeat</keyword>
<feature type="compositionally biased region" description="Polar residues" evidence="4">
    <location>
        <begin position="71"/>
        <end position="96"/>
    </location>
</feature>
<comment type="caution">
    <text evidence="5">The sequence shown here is derived from an EMBL/GenBank/DDBJ whole genome shotgun (WGS) entry which is preliminary data.</text>
</comment>
<keyword evidence="2 3" id="KW-0040">ANK repeat</keyword>
<dbReference type="SMART" id="SM00248">
    <property type="entry name" value="ANK"/>
    <property type="match status" value="6"/>
</dbReference>
<protein>
    <submittedName>
        <fullName evidence="5">572_t:CDS:1</fullName>
    </submittedName>
</protein>
<dbReference type="EMBL" id="CAJVPS010000003">
    <property type="protein sequence ID" value="CAG8438172.1"/>
    <property type="molecule type" value="Genomic_DNA"/>
</dbReference>
<name>A0A9N8YK98_9GLOM</name>
<feature type="repeat" description="ANK" evidence="3">
    <location>
        <begin position="427"/>
        <end position="459"/>
    </location>
</feature>
<feature type="repeat" description="ANK" evidence="3">
    <location>
        <begin position="360"/>
        <end position="392"/>
    </location>
</feature>
<dbReference type="Pfam" id="PF00023">
    <property type="entry name" value="Ank"/>
    <property type="match status" value="1"/>
</dbReference>
<sequence>MRLNDLVSDETDADTIRGDSSDGSAYCDSNNKRKRGGRSEDGFDSSSSSGLSEPPSDSSDTDYEQPRKSKSTLNSTIRNNLKSNNNAVMNHHQQPPSVIKRGRGRPKKDQSITIVHVSKATRGHRGRIPKPKPAPIRIPSKIGRVRRKSFDPRDVMATDRAGQTNLHIACQQNNLEAVKDLISRGADINAQDNSDWTPLHEAAYAGHIEIVDYLLENGARVNAVDQEGDTPLHDACYQEHSKVVKLLLEYGADVEKRNDKNKKPDELTSTKEILNLIHTPVNFPKSPKIKNIQPPITPSLTLAFDSLQTNEPNSPITKKPTRAKSSREDLPKGRSSTRNQRASVPNDALRLEPRFKDKETGRTHLHNHAKKGRVQEISLLLETYANPNAADFEGRTPLHDAAFEGHLDAITVLLAFQGNPNAKDKINKNTPLHEAARKGHAQIVELLIQNGADPDAINELGKTPFNLSKNEEVRNILRRVYTERGIPYEDDIESITHSSPMYTDELESPISPKSPVLDIVYSNSKSNNSINGKSYGNGHLHHISGIENFKLTSSPEEIKLEFSSTPDHKINGKSGPEENFLASPPRSLTPTRIANTRTTITRFNLPPPGSDFSAKPSLLPSPSFTTTNGTNGNISSSHEPVSSSRSTPSSPKEPSATSRLANFALPIKFQRKLANACIVQREE</sequence>
<feature type="repeat" description="ANK" evidence="3">
    <location>
        <begin position="227"/>
        <end position="259"/>
    </location>
</feature>
<reference evidence="5" key="1">
    <citation type="submission" date="2021-06" db="EMBL/GenBank/DDBJ databases">
        <authorList>
            <person name="Kallberg Y."/>
            <person name="Tangrot J."/>
            <person name="Rosling A."/>
        </authorList>
    </citation>
    <scope>NUCLEOTIDE SEQUENCE</scope>
    <source>
        <strain evidence="5">FL130A</strain>
    </source>
</reference>
<dbReference type="AlphaFoldDB" id="A0A9N8YK98"/>
<evidence type="ECO:0000256" key="4">
    <source>
        <dbReference type="SAM" id="MobiDB-lite"/>
    </source>
</evidence>
<feature type="compositionally biased region" description="Low complexity" evidence="4">
    <location>
        <begin position="44"/>
        <end position="58"/>
    </location>
</feature>
<dbReference type="PROSITE" id="PS50297">
    <property type="entry name" value="ANK_REP_REGION"/>
    <property type="match status" value="5"/>
</dbReference>
<feature type="region of interest" description="Disordered" evidence="4">
    <location>
        <begin position="307"/>
        <end position="366"/>
    </location>
</feature>
<gene>
    <name evidence="5" type="ORF">ALEPTO_LOCUS77</name>
</gene>
<dbReference type="SUPFAM" id="SSF48403">
    <property type="entry name" value="Ankyrin repeat"/>
    <property type="match status" value="2"/>
</dbReference>
<proteinExistence type="predicted"/>
<dbReference type="GO" id="GO:0085020">
    <property type="term" value="P:protein K6-linked ubiquitination"/>
    <property type="evidence" value="ECO:0007669"/>
    <property type="project" value="TreeGrafter"/>
</dbReference>
<dbReference type="InterPro" id="IPR002110">
    <property type="entry name" value="Ankyrin_rpt"/>
</dbReference>
<dbReference type="PANTHER" id="PTHR24171:SF8">
    <property type="entry name" value="BRCA1-ASSOCIATED RING DOMAIN PROTEIN 1"/>
    <property type="match status" value="1"/>
</dbReference>
<feature type="region of interest" description="Disordered" evidence="4">
    <location>
        <begin position="1"/>
        <end position="112"/>
    </location>
</feature>
<dbReference type="InterPro" id="IPR036770">
    <property type="entry name" value="Ankyrin_rpt-contain_sf"/>
</dbReference>
<feature type="repeat" description="ANK" evidence="3">
    <location>
        <begin position="393"/>
        <end position="425"/>
    </location>
</feature>
<feature type="compositionally biased region" description="Low complexity" evidence="4">
    <location>
        <begin position="625"/>
        <end position="655"/>
    </location>
</feature>
<evidence type="ECO:0000256" key="2">
    <source>
        <dbReference type="ARBA" id="ARBA00023043"/>
    </source>
</evidence>
<dbReference type="PROSITE" id="PS50088">
    <property type="entry name" value="ANK_REPEAT"/>
    <property type="match status" value="6"/>
</dbReference>
<feature type="compositionally biased region" description="Basic and acidic residues" evidence="4">
    <location>
        <begin position="349"/>
        <end position="362"/>
    </location>
</feature>
<dbReference type="Gene3D" id="1.25.40.20">
    <property type="entry name" value="Ankyrin repeat-containing domain"/>
    <property type="match status" value="3"/>
</dbReference>
<dbReference type="PRINTS" id="PR01415">
    <property type="entry name" value="ANKYRIN"/>
</dbReference>
<evidence type="ECO:0000256" key="1">
    <source>
        <dbReference type="ARBA" id="ARBA00022737"/>
    </source>
</evidence>
<evidence type="ECO:0000256" key="3">
    <source>
        <dbReference type="PROSITE-ProRule" id="PRU00023"/>
    </source>
</evidence>
<feature type="compositionally biased region" description="Low complexity" evidence="4">
    <location>
        <begin position="589"/>
        <end position="602"/>
    </location>
</feature>
<dbReference type="PANTHER" id="PTHR24171">
    <property type="entry name" value="ANKYRIN REPEAT DOMAIN-CONTAINING PROTEIN 39-RELATED"/>
    <property type="match status" value="1"/>
</dbReference>
<dbReference type="Proteomes" id="UP000789508">
    <property type="component" value="Unassembled WGS sequence"/>
</dbReference>